<dbReference type="EMBL" id="CM017322">
    <property type="protein sequence ID" value="KAE8007945.1"/>
    <property type="molecule type" value="Genomic_DNA"/>
</dbReference>
<protein>
    <submittedName>
        <fullName evidence="1">Uncharacterized protein</fullName>
    </submittedName>
</protein>
<keyword evidence="2" id="KW-1185">Reference proteome</keyword>
<name>A0A5N6QLG3_9ROSI</name>
<organism evidence="1 2">
    <name type="scientific">Carpinus fangiana</name>
    <dbReference type="NCBI Taxonomy" id="176857"/>
    <lineage>
        <taxon>Eukaryota</taxon>
        <taxon>Viridiplantae</taxon>
        <taxon>Streptophyta</taxon>
        <taxon>Embryophyta</taxon>
        <taxon>Tracheophyta</taxon>
        <taxon>Spermatophyta</taxon>
        <taxon>Magnoliopsida</taxon>
        <taxon>eudicotyledons</taxon>
        <taxon>Gunneridae</taxon>
        <taxon>Pentapetalae</taxon>
        <taxon>rosids</taxon>
        <taxon>fabids</taxon>
        <taxon>Fagales</taxon>
        <taxon>Betulaceae</taxon>
        <taxon>Carpinus</taxon>
    </lineage>
</organism>
<dbReference type="Proteomes" id="UP000327013">
    <property type="component" value="Chromosome 2"/>
</dbReference>
<dbReference type="AlphaFoldDB" id="A0A5N6QLG3"/>
<proteinExistence type="predicted"/>
<evidence type="ECO:0000313" key="2">
    <source>
        <dbReference type="Proteomes" id="UP000327013"/>
    </source>
</evidence>
<reference evidence="1 2" key="1">
    <citation type="submission" date="2019-06" db="EMBL/GenBank/DDBJ databases">
        <title>A chromosomal-level reference genome of Carpinus fangiana (Coryloideae, Betulaceae).</title>
        <authorList>
            <person name="Yang X."/>
            <person name="Wang Z."/>
            <person name="Zhang L."/>
            <person name="Hao G."/>
            <person name="Liu J."/>
            <person name="Yang Y."/>
        </authorList>
    </citation>
    <scope>NUCLEOTIDE SEQUENCE [LARGE SCALE GENOMIC DNA]</scope>
    <source>
        <strain evidence="1">Cfa_2016G</strain>
        <tissue evidence="1">Leaf</tissue>
    </source>
</reference>
<sequence>MPIVKESFQTGRCSEEEREYRGRLEIEDDQRDHKCERLVKETRIQSLQPGKTVVEKKEGSGFKEFEGQQVTALAPH</sequence>
<gene>
    <name evidence="1" type="ORF">FH972_004499</name>
</gene>
<evidence type="ECO:0000313" key="1">
    <source>
        <dbReference type="EMBL" id="KAE8007945.1"/>
    </source>
</evidence>
<accession>A0A5N6QLG3</accession>